<organism evidence="2 3">
    <name type="scientific">Paenibacillus mucilaginosus (strain KNP414)</name>
    <dbReference type="NCBI Taxonomy" id="1036673"/>
    <lineage>
        <taxon>Bacteria</taxon>
        <taxon>Bacillati</taxon>
        <taxon>Bacillota</taxon>
        <taxon>Bacilli</taxon>
        <taxon>Bacillales</taxon>
        <taxon>Paenibacillaceae</taxon>
        <taxon>Paenibacillus</taxon>
    </lineage>
</organism>
<proteinExistence type="predicted"/>
<accession>F8FIE8</accession>
<name>F8FIE8_PAEMK</name>
<feature type="region of interest" description="Disordered" evidence="1">
    <location>
        <begin position="1"/>
        <end position="45"/>
    </location>
</feature>
<feature type="compositionally biased region" description="Basic residues" evidence="1">
    <location>
        <begin position="29"/>
        <end position="45"/>
    </location>
</feature>
<dbReference type="EMBL" id="CP002869">
    <property type="protein sequence ID" value="AEI44691.1"/>
    <property type="molecule type" value="Genomic_DNA"/>
</dbReference>
<dbReference type="HOGENOM" id="CLU_3202883_0_0_9"/>
<reference evidence="3" key="1">
    <citation type="submission" date="2011-06" db="EMBL/GenBank/DDBJ databases">
        <title>Complete genome sequence of Paenibacillus mucilaginosus KNP414.</title>
        <authorList>
            <person name="Wang J."/>
            <person name="Hu S."/>
            <person name="Hu X."/>
            <person name="Zhang B."/>
            <person name="Dong D."/>
            <person name="Zhang S."/>
            <person name="Zhao K."/>
            <person name="Wu D."/>
        </authorList>
    </citation>
    <scope>NUCLEOTIDE SEQUENCE [LARGE SCALE GENOMIC DNA]</scope>
    <source>
        <strain evidence="3">KNP414</strain>
    </source>
</reference>
<dbReference type="PATRIC" id="fig|1036673.3.peg.5733"/>
<reference evidence="2 3" key="2">
    <citation type="journal article" date="2013" name="Genome Announc.">
        <title>Genome Sequence of Growth-Improving Paenibacillus mucilaginosus Strain KNP414.</title>
        <authorList>
            <person name="Lu J.J."/>
            <person name="Wang J.F."/>
            <person name="Hu X.F."/>
        </authorList>
    </citation>
    <scope>NUCLEOTIDE SEQUENCE [LARGE SCALE GENOMIC DNA]</scope>
    <source>
        <strain evidence="2 3">KNP414</strain>
    </source>
</reference>
<sequence>MESSASAAVSPQAPSCTDSVRVPILPQPSRRRNLKIRRLCSKLRH</sequence>
<evidence type="ECO:0000313" key="3">
    <source>
        <dbReference type="Proteomes" id="UP000006620"/>
    </source>
</evidence>
<evidence type="ECO:0000256" key="1">
    <source>
        <dbReference type="SAM" id="MobiDB-lite"/>
    </source>
</evidence>
<dbReference type="KEGG" id="pms:KNP414_06168"/>
<evidence type="ECO:0000313" key="2">
    <source>
        <dbReference type="EMBL" id="AEI44691.1"/>
    </source>
</evidence>
<protein>
    <submittedName>
        <fullName evidence="2">Uncharacterized protein</fullName>
    </submittedName>
</protein>
<feature type="compositionally biased region" description="Low complexity" evidence="1">
    <location>
        <begin position="1"/>
        <end position="15"/>
    </location>
</feature>
<dbReference type="AlphaFoldDB" id="F8FIE8"/>
<dbReference type="Proteomes" id="UP000006620">
    <property type="component" value="Chromosome"/>
</dbReference>
<gene>
    <name evidence="2" type="ordered locus">KNP414_06168</name>
</gene>